<evidence type="ECO:0000313" key="2">
    <source>
        <dbReference type="Proteomes" id="UP000694393"/>
    </source>
</evidence>
<organism evidence="1 2">
    <name type="scientific">Pelusios castaneus</name>
    <name type="common">West African mud turtle</name>
    <dbReference type="NCBI Taxonomy" id="367368"/>
    <lineage>
        <taxon>Eukaryota</taxon>
        <taxon>Metazoa</taxon>
        <taxon>Chordata</taxon>
        <taxon>Craniata</taxon>
        <taxon>Vertebrata</taxon>
        <taxon>Euteleostomi</taxon>
        <taxon>Archelosauria</taxon>
        <taxon>Testudinata</taxon>
        <taxon>Testudines</taxon>
        <taxon>Pleurodira</taxon>
        <taxon>Pelomedusidae</taxon>
        <taxon>Pelusios</taxon>
    </lineage>
</organism>
<evidence type="ECO:0000313" key="1">
    <source>
        <dbReference type="Ensembl" id="ENSPCEP00000011862.1"/>
    </source>
</evidence>
<dbReference type="Proteomes" id="UP000694393">
    <property type="component" value="Unplaced"/>
</dbReference>
<reference evidence="1" key="1">
    <citation type="submission" date="2025-08" db="UniProtKB">
        <authorList>
            <consortium name="Ensembl"/>
        </authorList>
    </citation>
    <scope>IDENTIFICATION</scope>
</reference>
<dbReference type="AlphaFoldDB" id="A0A8C8VJ49"/>
<reference evidence="1" key="2">
    <citation type="submission" date="2025-09" db="UniProtKB">
        <authorList>
            <consortium name="Ensembl"/>
        </authorList>
    </citation>
    <scope>IDENTIFICATION</scope>
</reference>
<protein>
    <submittedName>
        <fullName evidence="1">Uncharacterized protein</fullName>
    </submittedName>
</protein>
<accession>A0A8C8VJ49</accession>
<name>A0A8C8VJ49_9SAUR</name>
<keyword evidence="2" id="KW-1185">Reference proteome</keyword>
<proteinExistence type="predicted"/>
<sequence length="68" mass="7541">MLSSFNLSFLCQMAAQAGALLRYSPRRELTTHFTNAQPSVHASQGSKLYSSLNSAGRLHLKQPEHCFC</sequence>
<dbReference type="Ensembl" id="ENSPCET00000012268.1">
    <property type="protein sequence ID" value="ENSPCEP00000011862.1"/>
    <property type="gene ID" value="ENSPCEG00000009422.1"/>
</dbReference>